<dbReference type="Proteomes" id="UP001596337">
    <property type="component" value="Unassembled WGS sequence"/>
</dbReference>
<reference evidence="3" key="1">
    <citation type="journal article" date="2019" name="Int. J. Syst. Evol. Microbiol.">
        <title>The Global Catalogue of Microorganisms (GCM) 10K type strain sequencing project: providing services to taxonomists for standard genome sequencing and annotation.</title>
        <authorList>
            <consortium name="The Broad Institute Genomics Platform"/>
            <consortium name="The Broad Institute Genome Sequencing Center for Infectious Disease"/>
            <person name="Wu L."/>
            <person name="Ma J."/>
        </authorList>
    </citation>
    <scope>NUCLEOTIDE SEQUENCE [LARGE SCALE GENOMIC DNA]</scope>
    <source>
        <strain evidence="3">KCTC 32255</strain>
    </source>
</reference>
<feature type="compositionally biased region" description="Acidic residues" evidence="1">
    <location>
        <begin position="24"/>
        <end position="36"/>
    </location>
</feature>
<evidence type="ECO:0000313" key="2">
    <source>
        <dbReference type="EMBL" id="MFC6869524.1"/>
    </source>
</evidence>
<sequence length="237" mass="25357">MGIFGRKRSGEPAKRGRHALPEPGDADYVEDEPLEYDDGYGRGGFAGYEEAPRGATFADTDGPYDIADAPDDNVARMDLGSVQVPVPEGAQVQVEMDQETQNVRAVHVVTAHGQATISAYAAPRTGHLWPDVAGELAEQLRSDGATVRRLRGVWGMELSVRMGDTALFFVGVDGPRWMLRGVIAGPQQAAEGAPEMLRALVRGTVVNRGDGPMPVRNPLPITLPPAIAEHIAARQGE</sequence>
<keyword evidence="3" id="KW-1185">Reference proteome</keyword>
<accession>A0ABW2C423</accession>
<protein>
    <submittedName>
        <fullName evidence="2">DUF3710 domain-containing protein</fullName>
    </submittedName>
</protein>
<dbReference type="InterPro" id="IPR022183">
    <property type="entry name" value="DUF3710"/>
</dbReference>
<comment type="caution">
    <text evidence="2">The sequence shown here is derived from an EMBL/GenBank/DDBJ whole genome shotgun (WGS) entry which is preliminary data.</text>
</comment>
<dbReference type="EMBL" id="JBHSXX010000001">
    <property type="protein sequence ID" value="MFC6869524.1"/>
    <property type="molecule type" value="Genomic_DNA"/>
</dbReference>
<name>A0ABW2C423_9PSEU</name>
<proteinExistence type="predicted"/>
<evidence type="ECO:0000256" key="1">
    <source>
        <dbReference type="SAM" id="MobiDB-lite"/>
    </source>
</evidence>
<gene>
    <name evidence="2" type="ORF">ACFQGD_20515</name>
</gene>
<feature type="region of interest" description="Disordered" evidence="1">
    <location>
        <begin position="1"/>
        <end position="36"/>
    </location>
</feature>
<dbReference type="RefSeq" id="WP_345397148.1">
    <property type="nucleotide sequence ID" value="NZ_BAABLA010000027.1"/>
</dbReference>
<evidence type="ECO:0000313" key="3">
    <source>
        <dbReference type="Proteomes" id="UP001596337"/>
    </source>
</evidence>
<dbReference type="Pfam" id="PF12502">
    <property type="entry name" value="DUF3710"/>
    <property type="match status" value="1"/>
</dbReference>
<organism evidence="2 3">
    <name type="scientific">Haloechinothrix salitolerans</name>
    <dbReference type="NCBI Taxonomy" id="926830"/>
    <lineage>
        <taxon>Bacteria</taxon>
        <taxon>Bacillati</taxon>
        <taxon>Actinomycetota</taxon>
        <taxon>Actinomycetes</taxon>
        <taxon>Pseudonocardiales</taxon>
        <taxon>Pseudonocardiaceae</taxon>
        <taxon>Haloechinothrix</taxon>
    </lineage>
</organism>